<gene>
    <name evidence="2" type="ORF">ACFQ1G_11610</name>
</gene>
<dbReference type="SUPFAM" id="SSF56317">
    <property type="entry name" value="Carbon-nitrogen hydrolase"/>
    <property type="match status" value="1"/>
</dbReference>
<proteinExistence type="predicted"/>
<dbReference type="InterPro" id="IPR036526">
    <property type="entry name" value="C-N_Hydrolase_sf"/>
</dbReference>
<sequence length="259" mass="30123">MTQKLTTALLQANLFWEDIEANRTFFERKINDLSNDVDLIILPEMFTTGFTMDAHFLAEPPHGPTLEWMQKIASEKDSAITGSVITKENDLYYNRLYFVFPDGSFEKYDKKHTFTLANEHETYASGSERLIVEFKGWKICPLICYDLRFPVWSRNTEDYDILIYVANWPASRIMAWDTLLKARAIENMSYCIGLNRVGTDGKDLDYVGHSAVYDCLGQKISINSSENEFSEEVVLDKNQLQETRSQLKFLQDRDRFTLR</sequence>
<dbReference type="PANTHER" id="PTHR47799:SF1">
    <property type="entry name" value="OMEGA-AMIDASE YAFV"/>
    <property type="match status" value="1"/>
</dbReference>
<dbReference type="PROSITE" id="PS50263">
    <property type="entry name" value="CN_HYDROLASE"/>
    <property type="match status" value="1"/>
</dbReference>
<reference evidence="3" key="1">
    <citation type="journal article" date="2019" name="Int. J. Syst. Evol. Microbiol.">
        <title>The Global Catalogue of Microorganisms (GCM) 10K type strain sequencing project: providing services to taxonomists for standard genome sequencing and annotation.</title>
        <authorList>
            <consortium name="The Broad Institute Genomics Platform"/>
            <consortium name="The Broad Institute Genome Sequencing Center for Infectious Disease"/>
            <person name="Wu L."/>
            <person name="Ma J."/>
        </authorList>
    </citation>
    <scope>NUCLEOTIDE SEQUENCE [LARGE SCALE GENOMIC DNA]</scope>
    <source>
        <strain evidence="3">CCUG 60898</strain>
    </source>
</reference>
<evidence type="ECO:0000313" key="2">
    <source>
        <dbReference type="EMBL" id="MFD0977440.1"/>
    </source>
</evidence>
<accession>A0ABW3II26</accession>
<comment type="caution">
    <text evidence="2">The sequence shown here is derived from an EMBL/GenBank/DDBJ whole genome shotgun (WGS) entry which is preliminary data.</text>
</comment>
<dbReference type="Pfam" id="PF00795">
    <property type="entry name" value="CN_hydrolase"/>
    <property type="match status" value="1"/>
</dbReference>
<dbReference type="InterPro" id="IPR052737">
    <property type="entry name" value="Omega-amidase_YafV"/>
</dbReference>
<feature type="domain" description="CN hydrolase" evidence="1">
    <location>
        <begin position="5"/>
        <end position="240"/>
    </location>
</feature>
<dbReference type="Gene3D" id="3.60.110.10">
    <property type="entry name" value="Carbon-nitrogen hydrolase"/>
    <property type="match status" value="1"/>
</dbReference>
<dbReference type="PANTHER" id="PTHR47799">
    <property type="entry name" value="OMEGA-AMIDASE YAFV"/>
    <property type="match status" value="1"/>
</dbReference>
<dbReference type="Proteomes" id="UP001597100">
    <property type="component" value="Unassembled WGS sequence"/>
</dbReference>
<protein>
    <submittedName>
        <fullName evidence="2">Amidohydrolase</fullName>
    </submittedName>
</protein>
<dbReference type="EMBL" id="JBHTJP010000035">
    <property type="protein sequence ID" value="MFD0977440.1"/>
    <property type="molecule type" value="Genomic_DNA"/>
</dbReference>
<dbReference type="CDD" id="cd07575">
    <property type="entry name" value="Xc-1258_like"/>
    <property type="match status" value="1"/>
</dbReference>
<dbReference type="NCBIfam" id="NF007757">
    <property type="entry name" value="PRK10438.1"/>
    <property type="match status" value="1"/>
</dbReference>
<evidence type="ECO:0000313" key="3">
    <source>
        <dbReference type="Proteomes" id="UP001597100"/>
    </source>
</evidence>
<dbReference type="InterPro" id="IPR003010">
    <property type="entry name" value="C-N_Hydrolase"/>
</dbReference>
<evidence type="ECO:0000259" key="1">
    <source>
        <dbReference type="PROSITE" id="PS50263"/>
    </source>
</evidence>
<name>A0ABW3II26_9FLAO</name>
<organism evidence="2 3">
    <name type="scientific">Salinimicrobium gaetbulicola</name>
    <dbReference type="NCBI Taxonomy" id="999702"/>
    <lineage>
        <taxon>Bacteria</taxon>
        <taxon>Pseudomonadati</taxon>
        <taxon>Bacteroidota</taxon>
        <taxon>Flavobacteriia</taxon>
        <taxon>Flavobacteriales</taxon>
        <taxon>Flavobacteriaceae</taxon>
        <taxon>Salinimicrobium</taxon>
    </lineage>
</organism>
<keyword evidence="3" id="KW-1185">Reference proteome</keyword>
<dbReference type="RefSeq" id="WP_380739722.1">
    <property type="nucleotide sequence ID" value="NZ_JBHTJP010000035.1"/>
</dbReference>